<protein>
    <recommendedName>
        <fullName evidence="5">Dynactin subunit 6</fullName>
    </recommendedName>
</protein>
<evidence type="ECO:0000256" key="1">
    <source>
        <dbReference type="ARBA" id="ARBA00022490"/>
    </source>
</evidence>
<dbReference type="AlphaFoldDB" id="A0A670JRP9"/>
<evidence type="ECO:0000313" key="4">
    <source>
        <dbReference type="Proteomes" id="UP000472272"/>
    </source>
</evidence>
<reference evidence="3 4" key="1">
    <citation type="journal article" date="2019" name="Proc. Natl. Acad. Sci. U.S.A.">
        <title>Regulatory changes in pterin and carotenoid genes underlie balanced color polymorphisms in the wall lizard.</title>
        <authorList>
            <person name="Andrade P."/>
            <person name="Pinho C."/>
            <person name="Perez I de Lanuza G."/>
            <person name="Afonso S."/>
            <person name="Brejcha J."/>
            <person name="Rubin C.J."/>
            <person name="Wallerman O."/>
            <person name="Pereira P."/>
            <person name="Sabatino S.J."/>
            <person name="Bellati A."/>
            <person name="Pellitteri-Rosa D."/>
            <person name="Bosakova Z."/>
            <person name="Bunikis I."/>
            <person name="Carretero M.A."/>
            <person name="Feiner N."/>
            <person name="Marsik P."/>
            <person name="Pauperio F."/>
            <person name="Salvi D."/>
            <person name="Soler L."/>
            <person name="While G.M."/>
            <person name="Uller T."/>
            <person name="Font E."/>
            <person name="Andersson L."/>
            <person name="Carneiro M."/>
        </authorList>
    </citation>
    <scope>NUCLEOTIDE SEQUENCE</scope>
</reference>
<name>A0A670JRP9_PODMU</name>
<dbReference type="GO" id="GO:0007052">
    <property type="term" value="P:mitotic spindle organization"/>
    <property type="evidence" value="ECO:0007669"/>
    <property type="project" value="TreeGrafter"/>
</dbReference>
<evidence type="ECO:0008006" key="5">
    <source>
        <dbReference type="Google" id="ProtNLM"/>
    </source>
</evidence>
<accession>A0A670JRP9</accession>
<keyword evidence="4" id="KW-1185">Reference proteome</keyword>
<dbReference type="Gene3D" id="2.160.10.10">
    <property type="entry name" value="Hexapeptide repeat proteins"/>
    <property type="match status" value="1"/>
</dbReference>
<dbReference type="Proteomes" id="UP000472272">
    <property type="component" value="Chromosome 11"/>
</dbReference>
<dbReference type="GeneTree" id="ENSGT00960000190314"/>
<evidence type="ECO:0000256" key="2">
    <source>
        <dbReference type="SAM" id="Phobius"/>
    </source>
</evidence>
<reference evidence="3" key="3">
    <citation type="submission" date="2025-09" db="UniProtKB">
        <authorList>
            <consortium name="Ensembl"/>
        </authorList>
    </citation>
    <scope>IDENTIFICATION</scope>
</reference>
<keyword evidence="2" id="KW-0812">Transmembrane</keyword>
<dbReference type="PANTHER" id="PTHR13072:SF0">
    <property type="entry name" value="DYNACTIN SUBUNIT 6"/>
    <property type="match status" value="1"/>
</dbReference>
<dbReference type="PANTHER" id="PTHR13072">
    <property type="entry name" value="DYNACTIN 6"/>
    <property type="match status" value="1"/>
</dbReference>
<dbReference type="InterPro" id="IPR027777">
    <property type="entry name" value="DCTN6"/>
</dbReference>
<keyword evidence="1" id="KW-0963">Cytoplasm</keyword>
<keyword evidence="2" id="KW-1133">Transmembrane helix</keyword>
<keyword evidence="2" id="KW-0472">Membrane</keyword>
<feature type="transmembrane region" description="Helical" evidence="2">
    <location>
        <begin position="88"/>
        <end position="105"/>
    </location>
</feature>
<proteinExistence type="predicted"/>
<evidence type="ECO:0000313" key="3">
    <source>
        <dbReference type="Ensembl" id="ENSPMRP00000026194.1"/>
    </source>
</evidence>
<sequence length="172" mass="19217">MVEKAQNSVKIAPGGDVTTGPRTVIHPKATDNIINGYPENIAPDAEQVGAKPMIIGTNNIFEVGCYFQVMKIGDYNVIDFKAFVGRNVIFYIYIIIIIIFNFIYFNNFTIVLTFQNSTSCLLFLRVSAPPQMLHPVQPAPLHPHRYATVARELPLAEKNAHTPLTFLCVDHV</sequence>
<dbReference type="GO" id="GO:0005869">
    <property type="term" value="C:dynactin complex"/>
    <property type="evidence" value="ECO:0007669"/>
    <property type="project" value="InterPro"/>
</dbReference>
<dbReference type="GO" id="GO:0070840">
    <property type="term" value="F:dynein complex binding"/>
    <property type="evidence" value="ECO:0007669"/>
    <property type="project" value="TreeGrafter"/>
</dbReference>
<organism evidence="3 4">
    <name type="scientific">Podarcis muralis</name>
    <name type="common">Wall lizard</name>
    <name type="synonym">Lacerta muralis</name>
    <dbReference type="NCBI Taxonomy" id="64176"/>
    <lineage>
        <taxon>Eukaryota</taxon>
        <taxon>Metazoa</taxon>
        <taxon>Chordata</taxon>
        <taxon>Craniata</taxon>
        <taxon>Vertebrata</taxon>
        <taxon>Euteleostomi</taxon>
        <taxon>Lepidosauria</taxon>
        <taxon>Squamata</taxon>
        <taxon>Bifurcata</taxon>
        <taxon>Unidentata</taxon>
        <taxon>Episquamata</taxon>
        <taxon>Laterata</taxon>
        <taxon>Lacertibaenia</taxon>
        <taxon>Lacertidae</taxon>
        <taxon>Podarcis</taxon>
    </lineage>
</organism>
<reference evidence="3" key="2">
    <citation type="submission" date="2025-08" db="UniProtKB">
        <authorList>
            <consortium name="Ensembl"/>
        </authorList>
    </citation>
    <scope>IDENTIFICATION</scope>
</reference>
<dbReference type="Ensembl" id="ENSPMRT00000027795.1">
    <property type="protein sequence ID" value="ENSPMRP00000026194.1"/>
    <property type="gene ID" value="ENSPMRG00000016946.1"/>
</dbReference>